<sequence>MNNCMMWCSNNLFAPTSMILHGQSVNHSHMKKKKLIRVTTADISLDSLLRGQLKYLNQYYEVVGVAKDTGVLDEVAAREGIRVIDAPLERPISIGKDIKALWFLWRLFRREKPWCVHANTPKGSLLAMVAAWVARVPNRIYTVTGLRYQATTGMLRTILKTMERVTCCCANRVIPEGEGVKRALREDRITGKQLQVVHHGNINGKNTSYLSREVTSELLRAENKETRLMEDATPFDGRRYMRQKLGYTDHDFVFILIARMVRDKGINELAEVMSRLVRHSADLPRQPKLLIVGEKEVQSGGNITPEAQRFLSDSAAVFYAGLQKDVRSYLLAADALVFPSYREGFPNVPMEAGAMELPCIVTNINGCNEIIIDGENGVIIPAPVDRHGHLIQFASDDPQADGFSSPMAKALYQSMCNFIKNADNTNRMAANSRRLIQERYEQRDVWEALRQMYAGL</sequence>
<feature type="domain" description="Glycosyl transferase family 1" evidence="1">
    <location>
        <begin position="241"/>
        <end position="394"/>
    </location>
</feature>
<evidence type="ECO:0000313" key="3">
    <source>
        <dbReference type="EMBL" id="PVX59264.1"/>
    </source>
</evidence>
<dbReference type="Pfam" id="PF00534">
    <property type="entry name" value="Glycos_transf_1"/>
    <property type="match status" value="1"/>
</dbReference>
<gene>
    <name evidence="3" type="ORF">C7379_10132</name>
</gene>
<evidence type="ECO:0000259" key="1">
    <source>
        <dbReference type="Pfam" id="PF00534"/>
    </source>
</evidence>
<name>A0A2U0UNP1_9BACT</name>
<accession>A0A2U0UNP1</accession>
<reference evidence="3 4" key="1">
    <citation type="submission" date="2018-05" db="EMBL/GenBank/DDBJ databases">
        <title>Genomic Encyclopedia of Type Strains, Phase IV (KMG-IV): sequencing the most valuable type-strain genomes for metagenomic binning, comparative biology and taxonomic classification.</title>
        <authorList>
            <person name="Goeker M."/>
        </authorList>
    </citation>
    <scope>NUCLEOTIDE SEQUENCE [LARGE SCALE GENOMIC DNA]</scope>
    <source>
        <strain evidence="3 4">DSM 100333</strain>
    </source>
</reference>
<protein>
    <submittedName>
        <fullName evidence="3">Glycosyl transferase family 4</fullName>
    </submittedName>
</protein>
<keyword evidence="4" id="KW-1185">Reference proteome</keyword>
<keyword evidence="3" id="KW-0808">Transferase</keyword>
<dbReference type="Gene3D" id="3.40.50.2000">
    <property type="entry name" value="Glycogen Phosphorylase B"/>
    <property type="match status" value="2"/>
</dbReference>
<comment type="caution">
    <text evidence="3">The sequence shown here is derived from an EMBL/GenBank/DDBJ whole genome shotgun (WGS) entry which is preliminary data.</text>
</comment>
<dbReference type="Proteomes" id="UP000245870">
    <property type="component" value="Unassembled WGS sequence"/>
</dbReference>
<dbReference type="CDD" id="cd03808">
    <property type="entry name" value="GT4_CapM-like"/>
    <property type="match status" value="1"/>
</dbReference>
<dbReference type="InterPro" id="IPR028098">
    <property type="entry name" value="Glyco_trans_4-like_N"/>
</dbReference>
<organism evidence="3 4">
    <name type="scientific">Hallella colorans</name>
    <dbReference type="NCBI Taxonomy" id="1703337"/>
    <lineage>
        <taxon>Bacteria</taxon>
        <taxon>Pseudomonadati</taxon>
        <taxon>Bacteroidota</taxon>
        <taxon>Bacteroidia</taxon>
        <taxon>Bacteroidales</taxon>
        <taxon>Prevotellaceae</taxon>
        <taxon>Hallella</taxon>
    </lineage>
</organism>
<evidence type="ECO:0000313" key="4">
    <source>
        <dbReference type="Proteomes" id="UP000245870"/>
    </source>
</evidence>
<feature type="domain" description="Glycosyltransferase subfamily 4-like N-terminal" evidence="2">
    <location>
        <begin position="60"/>
        <end position="200"/>
    </location>
</feature>
<proteinExistence type="predicted"/>
<dbReference type="InterPro" id="IPR001296">
    <property type="entry name" value="Glyco_trans_1"/>
</dbReference>
<dbReference type="GO" id="GO:0016757">
    <property type="term" value="F:glycosyltransferase activity"/>
    <property type="evidence" value="ECO:0007669"/>
    <property type="project" value="InterPro"/>
</dbReference>
<dbReference type="SUPFAM" id="SSF53756">
    <property type="entry name" value="UDP-Glycosyltransferase/glycogen phosphorylase"/>
    <property type="match status" value="1"/>
</dbReference>
<dbReference type="Pfam" id="PF13439">
    <property type="entry name" value="Glyco_transf_4"/>
    <property type="match status" value="1"/>
</dbReference>
<dbReference type="EMBL" id="QENY01000001">
    <property type="protein sequence ID" value="PVX59264.1"/>
    <property type="molecule type" value="Genomic_DNA"/>
</dbReference>
<dbReference type="AlphaFoldDB" id="A0A2U0UNP1"/>
<dbReference type="PANTHER" id="PTHR12526">
    <property type="entry name" value="GLYCOSYLTRANSFERASE"/>
    <property type="match status" value="1"/>
</dbReference>
<evidence type="ECO:0000259" key="2">
    <source>
        <dbReference type="Pfam" id="PF13439"/>
    </source>
</evidence>